<name>A0A840S653_9BURK</name>
<keyword evidence="1" id="KW-0812">Transmembrane</keyword>
<accession>A0A840S653</accession>
<reference evidence="2 3" key="1">
    <citation type="submission" date="2020-08" db="EMBL/GenBank/DDBJ databases">
        <title>Genomic Encyclopedia of Type Strains, Phase IV (KMG-IV): sequencing the most valuable type-strain genomes for metagenomic binning, comparative biology and taxonomic classification.</title>
        <authorList>
            <person name="Goeker M."/>
        </authorList>
    </citation>
    <scope>NUCLEOTIDE SEQUENCE [LARGE SCALE GENOMIC DNA]</scope>
    <source>
        <strain evidence="2 3">DSM 23958</strain>
    </source>
</reference>
<protein>
    <submittedName>
        <fullName evidence="2">Uncharacterized protein</fullName>
    </submittedName>
</protein>
<comment type="caution">
    <text evidence="2">The sequence shown here is derived from an EMBL/GenBank/DDBJ whole genome shotgun (WGS) entry which is preliminary data.</text>
</comment>
<dbReference type="EMBL" id="JACHHO010000003">
    <property type="protein sequence ID" value="MBB5205062.1"/>
    <property type="molecule type" value="Genomic_DNA"/>
</dbReference>
<keyword evidence="1" id="KW-0472">Membrane</keyword>
<evidence type="ECO:0000313" key="2">
    <source>
        <dbReference type="EMBL" id="MBB5205062.1"/>
    </source>
</evidence>
<keyword evidence="1" id="KW-1133">Transmembrane helix</keyword>
<dbReference type="RefSeq" id="WP_259372625.1">
    <property type="nucleotide sequence ID" value="NZ_CP040709.1"/>
</dbReference>
<evidence type="ECO:0000256" key="1">
    <source>
        <dbReference type="SAM" id="Phobius"/>
    </source>
</evidence>
<gene>
    <name evidence="2" type="ORF">HNQ51_002381</name>
</gene>
<proteinExistence type="predicted"/>
<feature type="transmembrane region" description="Helical" evidence="1">
    <location>
        <begin position="18"/>
        <end position="39"/>
    </location>
</feature>
<dbReference type="Proteomes" id="UP000554837">
    <property type="component" value="Unassembled WGS sequence"/>
</dbReference>
<dbReference type="AlphaFoldDB" id="A0A840S653"/>
<evidence type="ECO:0000313" key="3">
    <source>
        <dbReference type="Proteomes" id="UP000554837"/>
    </source>
</evidence>
<keyword evidence="3" id="KW-1185">Reference proteome</keyword>
<organism evidence="2 3">
    <name type="scientific">Inhella inkyongensis</name>
    <dbReference type="NCBI Taxonomy" id="392593"/>
    <lineage>
        <taxon>Bacteria</taxon>
        <taxon>Pseudomonadati</taxon>
        <taxon>Pseudomonadota</taxon>
        <taxon>Betaproteobacteria</taxon>
        <taxon>Burkholderiales</taxon>
        <taxon>Sphaerotilaceae</taxon>
        <taxon>Inhella</taxon>
    </lineage>
</organism>
<sequence>MTTAHTTARLPNDRPLHIAIQAVALTSMALLTLVTVSALF</sequence>